<keyword evidence="2 3" id="KW-0040">ANK repeat</keyword>
<evidence type="ECO:0000256" key="3">
    <source>
        <dbReference type="PROSITE-ProRule" id="PRU00023"/>
    </source>
</evidence>
<dbReference type="Gene3D" id="1.25.40.20">
    <property type="entry name" value="Ankyrin repeat-containing domain"/>
    <property type="match status" value="1"/>
</dbReference>
<protein>
    <submittedName>
        <fullName evidence="4">Uncharacterized protein</fullName>
    </submittedName>
</protein>
<organism evidence="4 5">
    <name type="scientific">Penicillium coprophilum</name>
    <dbReference type="NCBI Taxonomy" id="36646"/>
    <lineage>
        <taxon>Eukaryota</taxon>
        <taxon>Fungi</taxon>
        <taxon>Dikarya</taxon>
        <taxon>Ascomycota</taxon>
        <taxon>Pezizomycotina</taxon>
        <taxon>Eurotiomycetes</taxon>
        <taxon>Eurotiomycetidae</taxon>
        <taxon>Eurotiales</taxon>
        <taxon>Aspergillaceae</taxon>
        <taxon>Penicillium</taxon>
    </lineage>
</organism>
<gene>
    <name evidence="4" type="ORF">PENCOP_c015G06292</name>
</gene>
<sequence>MAAASLGNAGAVWLLLKAGPEVNQQHHVIGDALYAAASIGSSKVVSLLLRAGAEVNQQCGIYGYAINAAVSNSHAEVVRMLLDAGANTNANNALQAAELCVIAYAAIVALAIDDGEGRPIIFLKSLKSFIQK</sequence>
<dbReference type="InterPro" id="IPR002110">
    <property type="entry name" value="Ankyrin_rpt"/>
</dbReference>
<dbReference type="InterPro" id="IPR051070">
    <property type="entry name" value="NF-kappa-B_inhibitor"/>
</dbReference>
<dbReference type="PROSITE" id="PS50088">
    <property type="entry name" value="ANK_REPEAT"/>
    <property type="match status" value="1"/>
</dbReference>
<evidence type="ECO:0000256" key="2">
    <source>
        <dbReference type="ARBA" id="ARBA00023043"/>
    </source>
</evidence>
<dbReference type="GO" id="GO:0071356">
    <property type="term" value="P:cellular response to tumor necrosis factor"/>
    <property type="evidence" value="ECO:0007669"/>
    <property type="project" value="TreeGrafter"/>
</dbReference>
<dbReference type="InterPro" id="IPR036770">
    <property type="entry name" value="Ankyrin_rpt-contain_sf"/>
</dbReference>
<dbReference type="Proteomes" id="UP000191500">
    <property type="component" value="Unassembled WGS sequence"/>
</dbReference>
<evidence type="ECO:0000256" key="1">
    <source>
        <dbReference type="ARBA" id="ARBA00022737"/>
    </source>
</evidence>
<evidence type="ECO:0000313" key="4">
    <source>
        <dbReference type="EMBL" id="OQE34849.1"/>
    </source>
</evidence>
<dbReference type="SUPFAM" id="SSF48403">
    <property type="entry name" value="Ankyrin repeat"/>
    <property type="match status" value="1"/>
</dbReference>
<dbReference type="PANTHER" id="PTHR46680:SF2">
    <property type="entry name" value="NF-KAPPA-B INHIBITOR ZETA"/>
    <property type="match status" value="1"/>
</dbReference>
<comment type="caution">
    <text evidence="4">The sequence shown here is derived from an EMBL/GenBank/DDBJ whole genome shotgun (WGS) entry which is preliminary data.</text>
</comment>
<dbReference type="EMBL" id="MDDG01000015">
    <property type="protein sequence ID" value="OQE34849.1"/>
    <property type="molecule type" value="Genomic_DNA"/>
</dbReference>
<dbReference type="GO" id="GO:0051059">
    <property type="term" value="F:NF-kappaB binding"/>
    <property type="evidence" value="ECO:0007669"/>
    <property type="project" value="TreeGrafter"/>
</dbReference>
<name>A0A1V6U9U9_9EURO</name>
<dbReference type="PANTHER" id="PTHR46680">
    <property type="entry name" value="NF-KAPPA-B INHIBITOR ALPHA"/>
    <property type="match status" value="1"/>
</dbReference>
<accession>A0A1V6U9U9</accession>
<keyword evidence="5" id="KW-1185">Reference proteome</keyword>
<dbReference type="Pfam" id="PF12796">
    <property type="entry name" value="Ank_2"/>
    <property type="match status" value="1"/>
</dbReference>
<keyword evidence="1" id="KW-0677">Repeat</keyword>
<dbReference type="STRING" id="36646.A0A1V6U9U9"/>
<evidence type="ECO:0000313" key="5">
    <source>
        <dbReference type="Proteomes" id="UP000191500"/>
    </source>
</evidence>
<proteinExistence type="predicted"/>
<reference evidence="5" key="1">
    <citation type="journal article" date="2017" name="Nat. Microbiol.">
        <title>Global analysis of biosynthetic gene clusters reveals vast potential of secondary metabolite production in Penicillium species.</title>
        <authorList>
            <person name="Nielsen J.C."/>
            <person name="Grijseels S."/>
            <person name="Prigent S."/>
            <person name="Ji B."/>
            <person name="Dainat J."/>
            <person name="Nielsen K.F."/>
            <person name="Frisvad J.C."/>
            <person name="Workman M."/>
            <person name="Nielsen J."/>
        </authorList>
    </citation>
    <scope>NUCLEOTIDE SEQUENCE [LARGE SCALE GENOMIC DNA]</scope>
    <source>
        <strain evidence="5">IBT 31321</strain>
    </source>
</reference>
<dbReference type="GO" id="GO:0005829">
    <property type="term" value="C:cytosol"/>
    <property type="evidence" value="ECO:0007669"/>
    <property type="project" value="TreeGrafter"/>
</dbReference>
<dbReference type="AlphaFoldDB" id="A0A1V6U9U9"/>
<feature type="repeat" description="ANK" evidence="3">
    <location>
        <begin position="65"/>
        <end position="93"/>
    </location>
</feature>